<name>A0A7T0BSB4_9BACT</name>
<reference evidence="2 3" key="1">
    <citation type="journal article" date="2020" name="Sci. Rep.">
        <title>Morphology, ultrastructure, genomics, and phylogeny of Euplotes vanleeuwenhoeki sp. nov. and its ultra-reduced endosymbiont Candidatus Pinguicoccus supinus sp. nov.</title>
        <authorList>
            <person name="Serra V."/>
            <person name="Gammuto L."/>
            <person name="Nitla V."/>
            <person name="Castelli M."/>
            <person name="Lanzoni O."/>
            <person name="Sassera D."/>
            <person name="Bandi C."/>
            <person name="Sandeep B.V."/>
            <person name="Verni F."/>
            <person name="Modeo L."/>
            <person name="Petroni G."/>
        </authorList>
    </citation>
    <scope>NUCLEOTIDE SEQUENCE [LARGE SCALE GENOMIC DNA]</scope>
    <source>
        <strain evidence="2 3">KKR18_Esm</strain>
    </source>
</reference>
<dbReference type="InterPro" id="IPR001865">
    <property type="entry name" value="Ribosomal_uS2"/>
</dbReference>
<protein>
    <submittedName>
        <fullName evidence="2">30S ribosomal protein S2</fullName>
    </submittedName>
</protein>
<evidence type="ECO:0000256" key="1">
    <source>
        <dbReference type="ARBA" id="ARBA00006242"/>
    </source>
</evidence>
<dbReference type="Proteomes" id="UP000594451">
    <property type="component" value="Chromosome"/>
</dbReference>
<gene>
    <name evidence="2" type="ORF">E5P55_00020</name>
</gene>
<keyword evidence="2" id="KW-0689">Ribosomal protein</keyword>
<evidence type="ECO:0000313" key="3">
    <source>
        <dbReference type="Proteomes" id="UP000594451"/>
    </source>
</evidence>
<accession>A0A7T0BSB4</accession>
<comment type="similarity">
    <text evidence="1">Belongs to the universal ribosomal protein uS2 family.</text>
</comment>
<dbReference type="EMBL" id="CP039370">
    <property type="protein sequence ID" value="QPJ58392.1"/>
    <property type="molecule type" value="Genomic_DNA"/>
</dbReference>
<dbReference type="GO" id="GO:0005840">
    <property type="term" value="C:ribosome"/>
    <property type="evidence" value="ECO:0007669"/>
    <property type="project" value="UniProtKB-KW"/>
</dbReference>
<sequence length="95" mass="10803">MKDLIIEKLFFNNAHMGCLNSLKNSSCQSYLYPKYNKHSLIDLEQTCMSILKALKFLKALCLMNRNILFVATGEVSSDVVLSYCSENNIPFVSSR</sequence>
<dbReference type="AlphaFoldDB" id="A0A7T0BSB4"/>
<dbReference type="GO" id="GO:0006412">
    <property type="term" value="P:translation"/>
    <property type="evidence" value="ECO:0007669"/>
    <property type="project" value="InterPro"/>
</dbReference>
<dbReference type="KEGG" id="psup:E5P55_00020"/>
<keyword evidence="2" id="KW-0687">Ribonucleoprotein</keyword>
<dbReference type="InterPro" id="IPR023591">
    <property type="entry name" value="Ribosomal_uS2_flav_dom_sf"/>
</dbReference>
<keyword evidence="3" id="KW-1185">Reference proteome</keyword>
<organism evidence="2 3">
    <name type="scientific">Candidatus Pinguicoccus supinus</name>
    <dbReference type="NCBI Taxonomy" id="2529394"/>
    <lineage>
        <taxon>Bacteria</taxon>
        <taxon>Pseudomonadati</taxon>
        <taxon>Verrucomicrobiota</taxon>
        <taxon>Candidatus Pinguicoccus</taxon>
    </lineage>
</organism>
<evidence type="ECO:0000313" key="2">
    <source>
        <dbReference type="EMBL" id="QPJ58392.1"/>
    </source>
</evidence>
<dbReference type="Gene3D" id="3.40.50.10490">
    <property type="entry name" value="Glucose-6-phosphate isomerase like protein, domain 1"/>
    <property type="match status" value="1"/>
</dbReference>
<dbReference type="SUPFAM" id="SSF52313">
    <property type="entry name" value="Ribosomal protein S2"/>
    <property type="match status" value="1"/>
</dbReference>
<dbReference type="GO" id="GO:0003735">
    <property type="term" value="F:structural constituent of ribosome"/>
    <property type="evidence" value="ECO:0007669"/>
    <property type="project" value="InterPro"/>
</dbReference>
<proteinExistence type="inferred from homology"/>
<dbReference type="Pfam" id="PF00318">
    <property type="entry name" value="Ribosomal_S2"/>
    <property type="match status" value="1"/>
</dbReference>